<sequence length="230" mass="25462">MTDKSLFRSLSELRHCGRCRLDILSRVASWNQSRKSIESQQEPLRPLKIGNVSATHRIHPSSHSHINSPRAIVMPNESIGWMSSVLGGYRWVRYSGARYVVPGMVTVGRDLDGSCLVVGRAYHEGDILPAKAKPEHGVAYVAYGGTEIMKHDFEVLMPAEFQWVPSRNGHVPPGAVDGGRTSGGEPLYVGRTIHNGIPCVGKIHPSHGSLYIPYNGQEIPFREYEVLVQQ</sequence>
<dbReference type="PANTHER" id="PTHR31649:SF10">
    <property type="entry name" value="IP19903P-RELATED"/>
    <property type="match status" value="1"/>
</dbReference>
<name>A0A0C9PMT7_9HYME</name>
<dbReference type="EMBL" id="GBYB01002453">
    <property type="protein sequence ID" value="JAG72220.1"/>
    <property type="molecule type" value="Transcribed_RNA"/>
</dbReference>
<dbReference type="InterPro" id="IPR006616">
    <property type="entry name" value="DM9_repeat"/>
</dbReference>
<dbReference type="SMART" id="SM00696">
    <property type="entry name" value="DM9"/>
    <property type="match status" value="2"/>
</dbReference>
<reference evidence="1" key="1">
    <citation type="submission" date="2015-01" db="EMBL/GenBank/DDBJ databases">
        <title>Transcriptome Assembly of Fopius arisanus.</title>
        <authorList>
            <person name="Geib S."/>
        </authorList>
    </citation>
    <scope>NUCLEOTIDE SEQUENCE</scope>
</reference>
<gene>
    <name evidence="1" type="primary">NATT3_1</name>
    <name evidence="1" type="ORF">g.29107</name>
</gene>
<protein>
    <submittedName>
        <fullName evidence="1">NATT3_1 protein</fullName>
    </submittedName>
</protein>
<dbReference type="PANTHER" id="PTHR31649">
    <property type="entry name" value="AGAP009604-PA"/>
    <property type="match status" value="1"/>
</dbReference>
<dbReference type="Pfam" id="PF11901">
    <property type="entry name" value="DM9"/>
    <property type="match status" value="1"/>
</dbReference>
<evidence type="ECO:0000313" key="1">
    <source>
        <dbReference type="EMBL" id="JAG72220.1"/>
    </source>
</evidence>
<organism evidence="1">
    <name type="scientific">Fopius arisanus</name>
    <dbReference type="NCBI Taxonomy" id="64838"/>
    <lineage>
        <taxon>Eukaryota</taxon>
        <taxon>Metazoa</taxon>
        <taxon>Ecdysozoa</taxon>
        <taxon>Arthropoda</taxon>
        <taxon>Hexapoda</taxon>
        <taxon>Insecta</taxon>
        <taxon>Pterygota</taxon>
        <taxon>Neoptera</taxon>
        <taxon>Endopterygota</taxon>
        <taxon>Hymenoptera</taxon>
        <taxon>Apocrita</taxon>
        <taxon>Ichneumonoidea</taxon>
        <taxon>Braconidae</taxon>
        <taxon>Opiinae</taxon>
        <taxon>Fopius</taxon>
    </lineage>
</organism>
<proteinExistence type="predicted"/>
<dbReference type="AlphaFoldDB" id="A0A0C9PMT7"/>
<accession>A0A0C9PMT7</accession>